<protein>
    <recommendedName>
        <fullName evidence="4">Dihydrolipoamide acetyltransferase component of pyruvate dehydrogenase complex</fullName>
        <ecNumber evidence="4">2.3.1.-</ecNumber>
    </recommendedName>
</protein>
<evidence type="ECO:0000313" key="9">
    <source>
        <dbReference type="Proteomes" id="UP000315759"/>
    </source>
</evidence>
<evidence type="ECO:0000313" key="8">
    <source>
        <dbReference type="EMBL" id="TQR88225.1"/>
    </source>
</evidence>
<dbReference type="AlphaFoldDB" id="A0A544W7N0"/>
<evidence type="ECO:0000259" key="7">
    <source>
        <dbReference type="PROSITE" id="PS51826"/>
    </source>
</evidence>
<accession>A0A544W7N0</accession>
<dbReference type="InterPro" id="IPR004167">
    <property type="entry name" value="PSBD"/>
</dbReference>
<dbReference type="GO" id="GO:0016746">
    <property type="term" value="F:acyltransferase activity"/>
    <property type="evidence" value="ECO:0007669"/>
    <property type="project" value="UniProtKB-KW"/>
</dbReference>
<comment type="cofactor">
    <cofactor evidence="1 4">
        <name>(R)-lipoate</name>
        <dbReference type="ChEBI" id="CHEBI:83088"/>
    </cofactor>
</comment>
<dbReference type="GO" id="GO:0045254">
    <property type="term" value="C:pyruvate dehydrogenase complex"/>
    <property type="evidence" value="ECO:0007669"/>
    <property type="project" value="InterPro"/>
</dbReference>
<dbReference type="InterPro" id="IPR036625">
    <property type="entry name" value="E3-bd_dom_sf"/>
</dbReference>
<dbReference type="PROSITE" id="PS00189">
    <property type="entry name" value="LIPOYL"/>
    <property type="match status" value="1"/>
</dbReference>
<dbReference type="Gene3D" id="3.30.559.10">
    <property type="entry name" value="Chloramphenicol acetyltransferase-like domain"/>
    <property type="match status" value="1"/>
</dbReference>
<dbReference type="InterPro" id="IPR000089">
    <property type="entry name" value="Biotin_lipoyl"/>
</dbReference>
<dbReference type="InterPro" id="IPR001078">
    <property type="entry name" value="2-oxoacid_DH_actylTfrase"/>
</dbReference>
<dbReference type="Gene3D" id="2.40.50.100">
    <property type="match status" value="1"/>
</dbReference>
<evidence type="ECO:0000256" key="4">
    <source>
        <dbReference type="RuleBase" id="RU003423"/>
    </source>
</evidence>
<proteinExistence type="inferred from homology"/>
<dbReference type="InterPro" id="IPR023213">
    <property type="entry name" value="CAT-like_dom_sf"/>
</dbReference>
<dbReference type="InterPro" id="IPR045257">
    <property type="entry name" value="E2/Pdx1"/>
</dbReference>
<dbReference type="InterPro" id="IPR003016">
    <property type="entry name" value="2-oxoA_DH_lipoyl-BS"/>
</dbReference>
<keyword evidence="9" id="KW-1185">Reference proteome</keyword>
<keyword evidence="3 4" id="KW-0450">Lipoyl</keyword>
<dbReference type="Pfam" id="PF00198">
    <property type="entry name" value="2-oxoacid_dh"/>
    <property type="match status" value="1"/>
</dbReference>
<dbReference type="EMBL" id="VIFX01000002">
    <property type="protein sequence ID" value="TQR88225.1"/>
    <property type="molecule type" value="Genomic_DNA"/>
</dbReference>
<evidence type="ECO:0000256" key="5">
    <source>
        <dbReference type="SAM" id="MobiDB-lite"/>
    </source>
</evidence>
<dbReference type="CDD" id="cd06849">
    <property type="entry name" value="lipoyl_domain"/>
    <property type="match status" value="1"/>
</dbReference>
<feature type="domain" description="Peripheral subunit-binding (PSBD)" evidence="7">
    <location>
        <begin position="161"/>
        <end position="198"/>
    </location>
</feature>
<dbReference type="GO" id="GO:0006086">
    <property type="term" value="P:pyruvate decarboxylation to acetyl-CoA"/>
    <property type="evidence" value="ECO:0007669"/>
    <property type="project" value="InterPro"/>
</dbReference>
<evidence type="ECO:0000256" key="3">
    <source>
        <dbReference type="ARBA" id="ARBA00022823"/>
    </source>
</evidence>
<reference evidence="8 9" key="1">
    <citation type="submission" date="2018-10" db="EMBL/GenBank/DDBJ databases">
        <title>Draft genome of Mycobacterium hodleri strain B.</title>
        <authorList>
            <person name="Amande T.J."/>
            <person name="Mcgenity T.J."/>
        </authorList>
    </citation>
    <scope>NUCLEOTIDE SEQUENCE [LARGE SCALE GENOMIC DNA]</scope>
    <source>
        <strain evidence="8 9">B</strain>
    </source>
</reference>
<evidence type="ECO:0000256" key="1">
    <source>
        <dbReference type="ARBA" id="ARBA00001938"/>
    </source>
</evidence>
<feature type="domain" description="Lipoyl-binding" evidence="6">
    <location>
        <begin position="2"/>
        <end position="77"/>
    </location>
</feature>
<keyword evidence="4" id="KW-0012">Acyltransferase</keyword>
<dbReference type="Proteomes" id="UP000315759">
    <property type="component" value="Unassembled WGS sequence"/>
</dbReference>
<dbReference type="SUPFAM" id="SSF52777">
    <property type="entry name" value="CoA-dependent acyltransferases"/>
    <property type="match status" value="1"/>
</dbReference>
<dbReference type="SUPFAM" id="SSF47005">
    <property type="entry name" value="Peripheral subunit-binding domain of 2-oxo acid dehydrogenase complex"/>
    <property type="match status" value="1"/>
</dbReference>
<dbReference type="InterPro" id="IPR011053">
    <property type="entry name" value="Single_hybrid_motif"/>
</dbReference>
<comment type="similarity">
    <text evidence="2 4">Belongs to the 2-oxoacid dehydrogenase family.</text>
</comment>
<gene>
    <name evidence="8" type="ORF">D8S82_01510</name>
</gene>
<keyword evidence="4" id="KW-0808">Transferase</keyword>
<dbReference type="EC" id="2.3.1.-" evidence="4"/>
<dbReference type="RefSeq" id="WP_142550202.1">
    <property type="nucleotide sequence ID" value="NZ_VIFX01000002.1"/>
</dbReference>
<sequence>MPTVVRMPEVLANATEAVIQSWLVTEGQEIKVGDALAEVETEKAVVELAAEVAGVLGRLIAEPGATIAVGDPIAIVLAPGESDADLDANPPADPTPNTPDADSDLEVDATAADPDSGAPVLEAASQRESAPVRAAANQQTAEPEPEAPPAVSPDTNGTRLFATPLVRKLAGERNIDLATVTGTGPGGRIVRRDLDRLAVVETAAVAPAAQTPKPAPAAAPVAAADGFTDEPLTGMRKAIARRLTESKTTVPHFYVKADCRVDALMELRRSVNEAAAVKVSLNDFVLKAAAGALVEVPEANSIWNDTSIRRFDNVDLAVAVAVDGGLLTPVLRGVDRMSLSIVATTVADLAQRAREGRLKQAELEGGSFSVSNLGMYGVSEFSAILNPPQSGILAVGGAAPRPVVVDGELATATVMTVTLSADHRVIDGAVAAQWMAAFVRRIENPLTILI</sequence>
<evidence type="ECO:0000256" key="2">
    <source>
        <dbReference type="ARBA" id="ARBA00007317"/>
    </source>
</evidence>
<evidence type="ECO:0000259" key="6">
    <source>
        <dbReference type="PROSITE" id="PS50968"/>
    </source>
</evidence>
<dbReference type="PROSITE" id="PS51826">
    <property type="entry name" value="PSBD"/>
    <property type="match status" value="1"/>
</dbReference>
<dbReference type="Pfam" id="PF00364">
    <property type="entry name" value="Biotin_lipoyl"/>
    <property type="match status" value="1"/>
</dbReference>
<organism evidence="8 9">
    <name type="scientific">Mycolicibacterium hodleri</name>
    <dbReference type="NCBI Taxonomy" id="49897"/>
    <lineage>
        <taxon>Bacteria</taxon>
        <taxon>Bacillati</taxon>
        <taxon>Actinomycetota</taxon>
        <taxon>Actinomycetes</taxon>
        <taxon>Mycobacteriales</taxon>
        <taxon>Mycobacteriaceae</taxon>
        <taxon>Mycolicibacterium</taxon>
    </lineage>
</organism>
<dbReference type="PANTHER" id="PTHR23151">
    <property type="entry name" value="DIHYDROLIPOAMIDE ACETYL/SUCCINYL-TRANSFERASE-RELATED"/>
    <property type="match status" value="1"/>
</dbReference>
<comment type="caution">
    <text evidence="8">The sequence shown here is derived from an EMBL/GenBank/DDBJ whole genome shotgun (WGS) entry which is preliminary data.</text>
</comment>
<dbReference type="PANTHER" id="PTHR23151:SF90">
    <property type="entry name" value="DIHYDROLIPOYLLYSINE-RESIDUE ACETYLTRANSFERASE COMPONENT OF PYRUVATE DEHYDROGENASE COMPLEX, MITOCHONDRIAL-RELATED"/>
    <property type="match status" value="1"/>
</dbReference>
<dbReference type="Gene3D" id="4.10.320.10">
    <property type="entry name" value="E3-binding domain"/>
    <property type="match status" value="1"/>
</dbReference>
<dbReference type="Pfam" id="PF02817">
    <property type="entry name" value="E3_binding"/>
    <property type="match status" value="1"/>
</dbReference>
<dbReference type="SUPFAM" id="SSF51230">
    <property type="entry name" value="Single hybrid motif"/>
    <property type="match status" value="1"/>
</dbReference>
<dbReference type="PROSITE" id="PS50968">
    <property type="entry name" value="BIOTINYL_LIPOYL"/>
    <property type="match status" value="1"/>
</dbReference>
<feature type="region of interest" description="Disordered" evidence="5">
    <location>
        <begin position="82"/>
        <end position="158"/>
    </location>
</feature>
<name>A0A544W7N0_9MYCO</name>